<sequence length="51" mass="5915">MGATNSKERISELERQQKALMKHNADMAQRLVDQEEANKRQNEAMIQQMAI</sequence>
<comment type="caution">
    <text evidence="2">The sequence shown here is derived from an EMBL/GenBank/DDBJ whole genome shotgun (WGS) entry which is preliminary data.</text>
</comment>
<keyword evidence="1" id="KW-0175">Coiled coil</keyword>
<feature type="non-terminal residue" evidence="2">
    <location>
        <position position="51"/>
    </location>
</feature>
<evidence type="ECO:0000256" key="1">
    <source>
        <dbReference type="SAM" id="Coils"/>
    </source>
</evidence>
<gene>
    <name evidence="2" type="ORF">GIL414_LOCUS87379</name>
</gene>
<accession>A0A8S3KB58</accession>
<dbReference type="Proteomes" id="UP000681720">
    <property type="component" value="Unassembled WGS sequence"/>
</dbReference>
<dbReference type="EMBL" id="CAJOBJ010379579">
    <property type="protein sequence ID" value="CAF5226932.1"/>
    <property type="molecule type" value="Genomic_DNA"/>
</dbReference>
<reference evidence="2" key="1">
    <citation type="submission" date="2021-02" db="EMBL/GenBank/DDBJ databases">
        <authorList>
            <person name="Nowell W R."/>
        </authorList>
    </citation>
    <scope>NUCLEOTIDE SEQUENCE</scope>
</reference>
<evidence type="ECO:0000313" key="3">
    <source>
        <dbReference type="Proteomes" id="UP000681720"/>
    </source>
</evidence>
<dbReference type="AlphaFoldDB" id="A0A8S3KB58"/>
<protein>
    <submittedName>
        <fullName evidence="2">Uncharacterized protein</fullName>
    </submittedName>
</protein>
<feature type="coiled-coil region" evidence="1">
    <location>
        <begin position="3"/>
        <end position="44"/>
    </location>
</feature>
<organism evidence="2 3">
    <name type="scientific">Rotaria magnacalcarata</name>
    <dbReference type="NCBI Taxonomy" id="392030"/>
    <lineage>
        <taxon>Eukaryota</taxon>
        <taxon>Metazoa</taxon>
        <taxon>Spiralia</taxon>
        <taxon>Gnathifera</taxon>
        <taxon>Rotifera</taxon>
        <taxon>Eurotatoria</taxon>
        <taxon>Bdelloidea</taxon>
        <taxon>Philodinida</taxon>
        <taxon>Philodinidae</taxon>
        <taxon>Rotaria</taxon>
    </lineage>
</organism>
<proteinExistence type="predicted"/>
<evidence type="ECO:0000313" key="2">
    <source>
        <dbReference type="EMBL" id="CAF5226932.1"/>
    </source>
</evidence>
<name>A0A8S3KB58_9BILA</name>